<comment type="caution">
    <text evidence="1">The sequence shown here is derived from an EMBL/GenBank/DDBJ whole genome shotgun (WGS) entry which is preliminary data.</text>
</comment>
<protein>
    <submittedName>
        <fullName evidence="1">Uncharacterized protein</fullName>
    </submittedName>
</protein>
<gene>
    <name evidence="1" type="ORF">AVEN_107856_1</name>
</gene>
<dbReference type="EMBL" id="BGPR01002920">
    <property type="protein sequence ID" value="GBM81059.1"/>
    <property type="molecule type" value="Genomic_DNA"/>
</dbReference>
<organism evidence="1 2">
    <name type="scientific">Araneus ventricosus</name>
    <name type="common">Orbweaver spider</name>
    <name type="synonym">Epeira ventricosa</name>
    <dbReference type="NCBI Taxonomy" id="182803"/>
    <lineage>
        <taxon>Eukaryota</taxon>
        <taxon>Metazoa</taxon>
        <taxon>Ecdysozoa</taxon>
        <taxon>Arthropoda</taxon>
        <taxon>Chelicerata</taxon>
        <taxon>Arachnida</taxon>
        <taxon>Araneae</taxon>
        <taxon>Araneomorphae</taxon>
        <taxon>Entelegynae</taxon>
        <taxon>Araneoidea</taxon>
        <taxon>Araneidae</taxon>
        <taxon>Araneus</taxon>
    </lineage>
</organism>
<dbReference type="Proteomes" id="UP000499080">
    <property type="component" value="Unassembled WGS sequence"/>
</dbReference>
<reference evidence="1 2" key="1">
    <citation type="journal article" date="2019" name="Sci. Rep.">
        <title>Orb-weaving spider Araneus ventricosus genome elucidates the spidroin gene catalogue.</title>
        <authorList>
            <person name="Kono N."/>
            <person name="Nakamura H."/>
            <person name="Ohtoshi R."/>
            <person name="Moran D.A.P."/>
            <person name="Shinohara A."/>
            <person name="Yoshida Y."/>
            <person name="Fujiwara M."/>
            <person name="Mori M."/>
            <person name="Tomita M."/>
            <person name="Arakawa K."/>
        </authorList>
    </citation>
    <scope>NUCLEOTIDE SEQUENCE [LARGE SCALE GENOMIC DNA]</scope>
</reference>
<keyword evidence="2" id="KW-1185">Reference proteome</keyword>
<accession>A0A4Y2IUX6</accession>
<name>A0A4Y2IUX6_ARAVE</name>
<evidence type="ECO:0000313" key="2">
    <source>
        <dbReference type="Proteomes" id="UP000499080"/>
    </source>
</evidence>
<evidence type="ECO:0000313" key="1">
    <source>
        <dbReference type="EMBL" id="GBM81059.1"/>
    </source>
</evidence>
<sequence length="147" mass="17366">MLLQDGVMFLRYLGDIKRHHQAEKNLDLELLLRTTKDIFGVMLVCEHDNSNRKEQGWQLTCGLYTKIVDFYQILDEIHQRKVCLSVPVARGKGNSRMQQAIWMKFRTRCYPRNADMYQIHQRTIMTVCQHVNSYVHQQQLGKKKAAN</sequence>
<dbReference type="AlphaFoldDB" id="A0A4Y2IUX6"/>
<proteinExistence type="predicted"/>